<dbReference type="Gene3D" id="2.60.120.650">
    <property type="entry name" value="Cupin"/>
    <property type="match status" value="1"/>
</dbReference>
<evidence type="ECO:0000313" key="1">
    <source>
        <dbReference type="EMBL" id="CAK9043993.1"/>
    </source>
</evidence>
<dbReference type="Proteomes" id="UP001642464">
    <property type="component" value="Unassembled WGS sequence"/>
</dbReference>
<organism evidence="1 2">
    <name type="scientific">Durusdinium trenchii</name>
    <dbReference type="NCBI Taxonomy" id="1381693"/>
    <lineage>
        <taxon>Eukaryota</taxon>
        <taxon>Sar</taxon>
        <taxon>Alveolata</taxon>
        <taxon>Dinophyceae</taxon>
        <taxon>Suessiales</taxon>
        <taxon>Symbiodiniaceae</taxon>
        <taxon>Durusdinium</taxon>
    </lineage>
</organism>
<comment type="caution">
    <text evidence="1">The sequence shown here is derived from an EMBL/GenBank/DDBJ whole genome shotgun (WGS) entry which is preliminary data.</text>
</comment>
<evidence type="ECO:0000313" key="2">
    <source>
        <dbReference type="Proteomes" id="UP001642464"/>
    </source>
</evidence>
<accession>A0ABP0LXN3</accession>
<protein>
    <submittedName>
        <fullName evidence="1">C3H1-type domain-containing protein</fullName>
    </submittedName>
</protein>
<gene>
    <name evidence="1" type="ORF">SCF082_LOCUS25058</name>
</gene>
<name>A0ABP0LXN3_9DINO</name>
<reference evidence="1 2" key="1">
    <citation type="submission" date="2024-02" db="EMBL/GenBank/DDBJ databases">
        <authorList>
            <person name="Chen Y."/>
            <person name="Shah S."/>
            <person name="Dougan E. K."/>
            <person name="Thang M."/>
            <person name="Chan C."/>
        </authorList>
    </citation>
    <scope>NUCLEOTIDE SEQUENCE [LARGE SCALE GENOMIC DNA]</scope>
</reference>
<sequence>MANAKLIVPATFVLLAFYFGTWRLRQMFWLSQWLMLEANLYMKPWPSAHPFFSMIARLEWHAPDRPAVVPPLHEFNASDFDASKAYDIAKGNTEVLVVRGLFDDAPSRSWGNEEFVRKYGRTKMVINNGTGANSMSHRHQEFYKIVDSNLQTLDESIHRGDSVVSYGIDEIFTQNPELADEVDVDRLGRGNHRQACRQLGMLYGRARAGQAGGLMYHNAISSNYLMQVSGYKLVRLVSNAYSLYFFPVSGGEFDSGFIASAKWDDLEELPTLDVVLGPGDVLLFPPWLWHSTKTVDPPSIQPIPTGQTDRHANLSIGITCRFPTPTAAVKNDLMLSLFRTVGGKHGIPSGSSKWARFVPLYSQFLDYVNEVRGTMPPWDDTNDCWSSKRTACRKQGVNQ</sequence>
<keyword evidence="2" id="KW-1185">Reference proteome</keyword>
<dbReference type="SUPFAM" id="SSF51197">
    <property type="entry name" value="Clavaminate synthase-like"/>
    <property type="match status" value="1"/>
</dbReference>
<dbReference type="EMBL" id="CAXAMM010018713">
    <property type="protein sequence ID" value="CAK9043993.1"/>
    <property type="molecule type" value="Genomic_DNA"/>
</dbReference>
<proteinExistence type="predicted"/>